<proteinExistence type="predicted"/>
<dbReference type="InterPro" id="IPR029044">
    <property type="entry name" value="Nucleotide-diphossugar_trans"/>
</dbReference>
<dbReference type="RefSeq" id="WP_123400458.1">
    <property type="nucleotide sequence ID" value="NZ_RJVI01000001.1"/>
</dbReference>
<reference evidence="1 2" key="1">
    <citation type="submission" date="2018-11" db="EMBL/GenBank/DDBJ databases">
        <title>Genomic Encyclopedia of Type Strains, Phase IV (KMG-IV): sequencing the most valuable type-strain genomes for metagenomic binning, comparative biology and taxonomic classification.</title>
        <authorList>
            <person name="Goeker M."/>
        </authorList>
    </citation>
    <scope>NUCLEOTIDE SEQUENCE [LARGE SCALE GENOMIC DNA]</scope>
    <source>
        <strain evidence="1 2">DSM 100275</strain>
    </source>
</reference>
<comment type="caution">
    <text evidence="1">The sequence shown here is derived from an EMBL/GenBank/DDBJ whole genome shotgun (WGS) entry which is preliminary data.</text>
</comment>
<dbReference type="OrthoDB" id="9798250at2"/>
<dbReference type="NCBIfam" id="TIGR04282">
    <property type="entry name" value="glyco_like_cofC"/>
    <property type="match status" value="1"/>
</dbReference>
<dbReference type="EMBL" id="RJVI01000001">
    <property type="protein sequence ID" value="ROR34901.1"/>
    <property type="molecule type" value="Genomic_DNA"/>
</dbReference>
<evidence type="ECO:0000313" key="2">
    <source>
        <dbReference type="Proteomes" id="UP000276634"/>
    </source>
</evidence>
<name>A0A3N1Y8N4_9GAMM</name>
<evidence type="ECO:0008006" key="3">
    <source>
        <dbReference type="Google" id="ProtNLM"/>
    </source>
</evidence>
<dbReference type="SUPFAM" id="SSF53448">
    <property type="entry name" value="Nucleotide-diphospho-sugar transferases"/>
    <property type="match status" value="1"/>
</dbReference>
<keyword evidence="2" id="KW-1185">Reference proteome</keyword>
<accession>A0A3N1Y8N4</accession>
<dbReference type="PANTHER" id="PTHR36529">
    <property type="entry name" value="SLL1095 PROTEIN"/>
    <property type="match status" value="1"/>
</dbReference>
<organism evidence="1 2">
    <name type="scientific">Inmirania thermothiophila</name>
    <dbReference type="NCBI Taxonomy" id="1750597"/>
    <lineage>
        <taxon>Bacteria</taxon>
        <taxon>Pseudomonadati</taxon>
        <taxon>Pseudomonadota</taxon>
        <taxon>Gammaproteobacteria</taxon>
        <taxon>Chromatiales</taxon>
        <taxon>Ectothiorhodospiraceae</taxon>
        <taxon>Inmirania</taxon>
    </lineage>
</organism>
<gene>
    <name evidence="1" type="ORF">EDC57_0812</name>
</gene>
<evidence type="ECO:0000313" key="1">
    <source>
        <dbReference type="EMBL" id="ROR34901.1"/>
    </source>
</evidence>
<dbReference type="InterPro" id="IPR018641">
    <property type="entry name" value="Trfase_1_rSAM/seldom-assoc"/>
</dbReference>
<dbReference type="AlphaFoldDB" id="A0A3N1Y8N4"/>
<dbReference type="Pfam" id="PF09837">
    <property type="entry name" value="DUF2064"/>
    <property type="match status" value="1"/>
</dbReference>
<dbReference type="PANTHER" id="PTHR36529:SF1">
    <property type="entry name" value="GLYCOSYLTRANSFERASE"/>
    <property type="match status" value="1"/>
</dbReference>
<dbReference type="Proteomes" id="UP000276634">
    <property type="component" value="Unassembled WGS sequence"/>
</dbReference>
<protein>
    <recommendedName>
        <fullName evidence="3">Glycosyltransferase A (GT-A) superfamily protein (DUF2064 family)</fullName>
    </recommendedName>
</protein>
<dbReference type="Gene3D" id="3.90.550.10">
    <property type="entry name" value="Spore Coat Polysaccharide Biosynthesis Protein SpsA, Chain A"/>
    <property type="match status" value="1"/>
</dbReference>
<sequence length="218" mass="22257">MPVAVAVFTRLPEPGRAKTRLIPVLGAAGAAELQRRLAEHAVAEAAAAACGPVTVWATPRIDAPWLVALADRHGAALALQEGADLGARMRGALAEGVRATGAALVMGSDLPDLRRDVLRRAAEALGGADAVLLPVEDGGYGLLGVRGAVPDLFSGIPWGGPEVAAATRRRAAALGLRVVELEPLWDLDRPADLARLDPGRFPLRAGAGAGGAPVPPRG</sequence>